<dbReference type="PATRIC" id="fig|1254432.3.peg.10763"/>
<name>S4Y9C6_SORCE</name>
<accession>S4Y9C6</accession>
<reference evidence="1 2" key="1">
    <citation type="journal article" date="2013" name="Sci. Rep.">
        <title>Extraordinary expansion of a Sorangium cellulosum genome from an alkaline milieu.</title>
        <authorList>
            <person name="Han K."/>
            <person name="Li Z.F."/>
            <person name="Peng R."/>
            <person name="Zhu L.P."/>
            <person name="Zhou T."/>
            <person name="Wang L.G."/>
            <person name="Li S.G."/>
            <person name="Zhang X.B."/>
            <person name="Hu W."/>
            <person name="Wu Z.H."/>
            <person name="Qin N."/>
            <person name="Li Y.Z."/>
        </authorList>
    </citation>
    <scope>NUCLEOTIDE SEQUENCE [LARGE SCALE GENOMIC DNA]</scope>
    <source>
        <strain evidence="1 2">So0157-2</strain>
    </source>
</reference>
<dbReference type="Proteomes" id="UP000014803">
    <property type="component" value="Chromosome"/>
</dbReference>
<dbReference type="HOGENOM" id="CLU_1814580_0_0_7"/>
<organism evidence="1 2">
    <name type="scientific">Sorangium cellulosum So0157-2</name>
    <dbReference type="NCBI Taxonomy" id="1254432"/>
    <lineage>
        <taxon>Bacteria</taxon>
        <taxon>Pseudomonadati</taxon>
        <taxon>Myxococcota</taxon>
        <taxon>Polyangia</taxon>
        <taxon>Polyangiales</taxon>
        <taxon>Polyangiaceae</taxon>
        <taxon>Sorangium</taxon>
    </lineage>
</organism>
<dbReference type="KEGG" id="scu:SCE1572_47605"/>
<dbReference type="RefSeq" id="WP_020741356.1">
    <property type="nucleotide sequence ID" value="NC_021658.1"/>
</dbReference>
<evidence type="ECO:0000313" key="2">
    <source>
        <dbReference type="Proteomes" id="UP000014803"/>
    </source>
</evidence>
<protein>
    <submittedName>
        <fullName evidence="1">Uncharacterized protein</fullName>
    </submittedName>
</protein>
<dbReference type="AlphaFoldDB" id="S4Y9C6"/>
<evidence type="ECO:0000313" key="1">
    <source>
        <dbReference type="EMBL" id="AGP41489.1"/>
    </source>
</evidence>
<gene>
    <name evidence="1" type="ORF">SCE1572_47605</name>
</gene>
<dbReference type="EMBL" id="CP003969">
    <property type="protein sequence ID" value="AGP41489.1"/>
    <property type="molecule type" value="Genomic_DNA"/>
</dbReference>
<sequence>MPIKYHLKNPKNNNDILVQNGQSWDEPIYKATQSNDYFLLRMDGDGGRSLVEFDVNTGQCSGSATRVPDNWQGEPVVMGMEQSTYDNLLDMCDRGDLVSQQVWADLVRRMVDGDILRITENGRTVASLVVERRRDGLELVRR</sequence>
<proteinExistence type="predicted"/>